<dbReference type="EMBL" id="KZ345516">
    <property type="protein sequence ID" value="PIO73117.1"/>
    <property type="molecule type" value="Genomic_DNA"/>
</dbReference>
<dbReference type="Gene3D" id="3.30.420.10">
    <property type="entry name" value="Ribonuclease H-like superfamily/Ribonuclease H"/>
    <property type="match status" value="1"/>
</dbReference>
<sequence length="97" mass="11011">MGSQLPITERIEEDVNGGRIPLKMRGPASAMWADPGETLREVPKDVQLKKVMLSIWWDVRGPVLWQLLDEGATVTANLYTEQLRDLKRVVDQRQGIV</sequence>
<evidence type="ECO:0000313" key="2">
    <source>
        <dbReference type="Proteomes" id="UP000230423"/>
    </source>
</evidence>
<dbReference type="InterPro" id="IPR001888">
    <property type="entry name" value="Transposase_1"/>
</dbReference>
<evidence type="ECO:0000313" key="1">
    <source>
        <dbReference type="EMBL" id="PIO73117.1"/>
    </source>
</evidence>
<dbReference type="OrthoDB" id="5863303at2759"/>
<dbReference type="Pfam" id="PF01359">
    <property type="entry name" value="Transposase_1"/>
    <property type="match status" value="1"/>
</dbReference>
<protein>
    <submittedName>
        <fullName evidence="1">Transposase</fullName>
    </submittedName>
</protein>
<dbReference type="Proteomes" id="UP000230423">
    <property type="component" value="Unassembled WGS sequence"/>
</dbReference>
<accession>A0A2G9USA4</accession>
<dbReference type="GO" id="GO:0003676">
    <property type="term" value="F:nucleic acid binding"/>
    <property type="evidence" value="ECO:0007669"/>
    <property type="project" value="InterPro"/>
</dbReference>
<name>A0A2G9USA4_TELCI</name>
<dbReference type="AlphaFoldDB" id="A0A2G9USA4"/>
<organism evidence="1 2">
    <name type="scientific">Teladorsagia circumcincta</name>
    <name type="common">Brown stomach worm</name>
    <name type="synonym">Ostertagia circumcincta</name>
    <dbReference type="NCBI Taxonomy" id="45464"/>
    <lineage>
        <taxon>Eukaryota</taxon>
        <taxon>Metazoa</taxon>
        <taxon>Ecdysozoa</taxon>
        <taxon>Nematoda</taxon>
        <taxon>Chromadorea</taxon>
        <taxon>Rhabditida</taxon>
        <taxon>Rhabditina</taxon>
        <taxon>Rhabditomorpha</taxon>
        <taxon>Strongyloidea</taxon>
        <taxon>Trichostrongylidae</taxon>
        <taxon>Teladorsagia</taxon>
    </lineage>
</organism>
<dbReference type="InterPro" id="IPR036397">
    <property type="entry name" value="RNaseH_sf"/>
</dbReference>
<reference evidence="1 2" key="1">
    <citation type="submission" date="2015-09" db="EMBL/GenBank/DDBJ databases">
        <title>Draft genome of the parasitic nematode Teladorsagia circumcincta isolate WARC Sus (inbred).</title>
        <authorList>
            <person name="Mitreva M."/>
        </authorList>
    </citation>
    <scope>NUCLEOTIDE SEQUENCE [LARGE SCALE GENOMIC DNA]</scope>
    <source>
        <strain evidence="1 2">S</strain>
    </source>
</reference>
<gene>
    <name evidence="1" type="ORF">TELCIR_04925</name>
</gene>
<keyword evidence="2" id="KW-1185">Reference proteome</keyword>
<proteinExistence type="predicted"/>